<accession>A0ABN3CE63</accession>
<name>A0ABN3CE63_9ACTN</name>
<dbReference type="RefSeq" id="WP_344475104.1">
    <property type="nucleotide sequence ID" value="NZ_BAAAQX010000007.1"/>
</dbReference>
<proteinExistence type="predicted"/>
<keyword evidence="2" id="KW-1185">Reference proteome</keyword>
<dbReference type="Proteomes" id="UP001499843">
    <property type="component" value="Unassembled WGS sequence"/>
</dbReference>
<dbReference type="EMBL" id="BAAAQX010000007">
    <property type="protein sequence ID" value="GAA2207675.1"/>
    <property type="molecule type" value="Genomic_DNA"/>
</dbReference>
<gene>
    <name evidence="1" type="ORF">GCM10009850_031330</name>
</gene>
<evidence type="ECO:0000313" key="1">
    <source>
        <dbReference type="EMBL" id="GAA2207675.1"/>
    </source>
</evidence>
<sequence length="88" mass="9718">MEYALPPELRDERGAGNASFALAAAAERGEPWLSFFSPDDLPALFGRHGLEVVEHVRQADCVDPALWRRQDGLRPADLCRLARATVTT</sequence>
<reference evidence="1 2" key="1">
    <citation type="journal article" date="2019" name="Int. J. Syst. Evol. Microbiol.">
        <title>The Global Catalogue of Microorganisms (GCM) 10K type strain sequencing project: providing services to taxonomists for standard genome sequencing and annotation.</title>
        <authorList>
            <consortium name="The Broad Institute Genomics Platform"/>
            <consortium name="The Broad Institute Genome Sequencing Center for Infectious Disease"/>
            <person name="Wu L."/>
            <person name="Ma J."/>
        </authorList>
    </citation>
    <scope>NUCLEOTIDE SEQUENCE [LARGE SCALE GENOMIC DNA]</scope>
    <source>
        <strain evidence="1 2">JCM 16114</strain>
    </source>
</reference>
<evidence type="ECO:0000313" key="2">
    <source>
        <dbReference type="Proteomes" id="UP001499843"/>
    </source>
</evidence>
<comment type="caution">
    <text evidence="1">The sequence shown here is derived from an EMBL/GenBank/DDBJ whole genome shotgun (WGS) entry which is preliminary data.</text>
</comment>
<organism evidence="1 2">
    <name type="scientific">Nonomuraea monospora</name>
    <dbReference type="NCBI Taxonomy" id="568818"/>
    <lineage>
        <taxon>Bacteria</taxon>
        <taxon>Bacillati</taxon>
        <taxon>Actinomycetota</taxon>
        <taxon>Actinomycetes</taxon>
        <taxon>Streptosporangiales</taxon>
        <taxon>Streptosporangiaceae</taxon>
        <taxon>Nonomuraea</taxon>
    </lineage>
</organism>
<dbReference type="InterPro" id="IPR029063">
    <property type="entry name" value="SAM-dependent_MTases_sf"/>
</dbReference>
<protein>
    <submittedName>
        <fullName evidence="1">Uncharacterized protein</fullName>
    </submittedName>
</protein>
<dbReference type="SUPFAM" id="SSF53335">
    <property type="entry name" value="S-adenosyl-L-methionine-dependent methyltransferases"/>
    <property type="match status" value="1"/>
</dbReference>